<dbReference type="PROSITE" id="PS50966">
    <property type="entry name" value="ZF_SWIM"/>
    <property type="match status" value="1"/>
</dbReference>
<keyword evidence="2" id="KW-0479">Metal-binding</keyword>
<dbReference type="Proteomes" id="UP001164803">
    <property type="component" value="Chromosome"/>
</dbReference>
<evidence type="ECO:0000259" key="3">
    <source>
        <dbReference type="PROSITE" id="PS50966"/>
    </source>
</evidence>
<keyword evidence="1" id="KW-0378">Hydrolase</keyword>
<evidence type="ECO:0000256" key="1">
    <source>
        <dbReference type="ARBA" id="ARBA00022801"/>
    </source>
</evidence>
<evidence type="ECO:0000256" key="2">
    <source>
        <dbReference type="PROSITE-ProRule" id="PRU00325"/>
    </source>
</evidence>
<keyword evidence="6" id="KW-0067">ATP-binding</keyword>
<dbReference type="Gene3D" id="3.40.50.10810">
    <property type="entry name" value="Tandem AAA-ATPase domain"/>
    <property type="match status" value="1"/>
</dbReference>
<proteinExistence type="predicted"/>
<evidence type="ECO:0000313" key="6">
    <source>
        <dbReference type="EMBL" id="WAH37899.1"/>
    </source>
</evidence>
<dbReference type="PROSITE" id="PS51194">
    <property type="entry name" value="HELICASE_CTER"/>
    <property type="match status" value="1"/>
</dbReference>
<dbReference type="CDD" id="cd18793">
    <property type="entry name" value="SF2_C_SNF"/>
    <property type="match status" value="1"/>
</dbReference>
<feature type="domain" description="Helicase ATP-binding" evidence="4">
    <location>
        <begin position="645"/>
        <end position="810"/>
    </location>
</feature>
<feature type="domain" description="Helicase C-terminal" evidence="5">
    <location>
        <begin position="923"/>
        <end position="1077"/>
    </location>
</feature>
<dbReference type="Pfam" id="PF00176">
    <property type="entry name" value="SNF2-rel_dom"/>
    <property type="match status" value="1"/>
</dbReference>
<dbReference type="GO" id="GO:0004386">
    <property type="term" value="F:helicase activity"/>
    <property type="evidence" value="ECO:0007669"/>
    <property type="project" value="UniProtKB-KW"/>
</dbReference>
<dbReference type="Pfam" id="PF00271">
    <property type="entry name" value="Helicase_C"/>
    <property type="match status" value="1"/>
</dbReference>
<keyword evidence="6" id="KW-0547">Nucleotide-binding</keyword>
<dbReference type="InterPro" id="IPR027417">
    <property type="entry name" value="P-loop_NTPase"/>
</dbReference>
<dbReference type="InterPro" id="IPR001650">
    <property type="entry name" value="Helicase_C-like"/>
</dbReference>
<evidence type="ECO:0000313" key="7">
    <source>
        <dbReference type="Proteomes" id="UP001164803"/>
    </source>
</evidence>
<dbReference type="SMART" id="SM00487">
    <property type="entry name" value="DEXDc"/>
    <property type="match status" value="1"/>
</dbReference>
<dbReference type="Gene3D" id="3.40.50.300">
    <property type="entry name" value="P-loop containing nucleotide triphosphate hydrolases"/>
    <property type="match status" value="1"/>
</dbReference>
<evidence type="ECO:0000259" key="4">
    <source>
        <dbReference type="PROSITE" id="PS51192"/>
    </source>
</evidence>
<reference evidence="6" key="1">
    <citation type="submission" date="2022-08" db="EMBL/GenBank/DDBJ databases">
        <title>Alicyclobacillus dauci DSM2870, complete genome.</title>
        <authorList>
            <person name="Wang Q."/>
            <person name="Cai R."/>
            <person name="Wang Z."/>
        </authorList>
    </citation>
    <scope>NUCLEOTIDE SEQUENCE</scope>
    <source>
        <strain evidence="6">DSM 28700</strain>
    </source>
</reference>
<dbReference type="SMART" id="SM00490">
    <property type="entry name" value="HELICc"/>
    <property type="match status" value="1"/>
</dbReference>
<dbReference type="InterPro" id="IPR000330">
    <property type="entry name" value="SNF2_N"/>
</dbReference>
<dbReference type="InterPro" id="IPR038718">
    <property type="entry name" value="SNF2-like_sf"/>
</dbReference>
<dbReference type="Pfam" id="PF08455">
    <property type="entry name" value="SNF2_assoc"/>
    <property type="match status" value="1"/>
</dbReference>
<dbReference type="InterPro" id="IPR049730">
    <property type="entry name" value="SNF2/RAD54-like_C"/>
</dbReference>
<feature type="domain" description="SWIM-type" evidence="3">
    <location>
        <begin position="53"/>
        <end position="92"/>
    </location>
</feature>
<keyword evidence="7" id="KW-1185">Reference proteome</keyword>
<gene>
    <name evidence="6" type="ORF">NZD86_05205</name>
</gene>
<keyword evidence="2" id="KW-0862">Zinc</keyword>
<keyword evidence="2" id="KW-0863">Zinc-finger</keyword>
<protein>
    <submittedName>
        <fullName evidence="6">DEAD/DEAH box helicase</fullName>
    </submittedName>
</protein>
<dbReference type="CDD" id="cd18012">
    <property type="entry name" value="DEXQc_arch_SWI2_SNF2"/>
    <property type="match status" value="1"/>
</dbReference>
<organism evidence="6 7">
    <name type="scientific">Alicyclobacillus dauci</name>
    <dbReference type="NCBI Taxonomy" id="1475485"/>
    <lineage>
        <taxon>Bacteria</taxon>
        <taxon>Bacillati</taxon>
        <taxon>Bacillota</taxon>
        <taxon>Bacilli</taxon>
        <taxon>Bacillales</taxon>
        <taxon>Alicyclobacillaceae</taxon>
        <taxon>Alicyclobacillus</taxon>
    </lineage>
</organism>
<dbReference type="InterPro" id="IPR013663">
    <property type="entry name" value="Helicase_SWF/SNF/SWI_bac"/>
</dbReference>
<dbReference type="InterPro" id="IPR014001">
    <property type="entry name" value="Helicase_ATP-bd"/>
</dbReference>
<name>A0ABY6Z568_9BACL</name>
<dbReference type="SUPFAM" id="SSF52540">
    <property type="entry name" value="P-loop containing nucleoside triphosphate hydrolases"/>
    <property type="match status" value="2"/>
</dbReference>
<dbReference type="RefSeq" id="WP_268045432.1">
    <property type="nucleotide sequence ID" value="NZ_CP104064.1"/>
</dbReference>
<keyword evidence="6" id="KW-0347">Helicase</keyword>
<dbReference type="EMBL" id="CP104064">
    <property type="protein sequence ID" value="WAH37899.1"/>
    <property type="molecule type" value="Genomic_DNA"/>
</dbReference>
<dbReference type="PROSITE" id="PS51192">
    <property type="entry name" value="HELICASE_ATP_BIND_1"/>
    <property type="match status" value="1"/>
</dbReference>
<accession>A0ABY6Z568</accession>
<evidence type="ECO:0000259" key="5">
    <source>
        <dbReference type="PROSITE" id="PS51194"/>
    </source>
</evidence>
<dbReference type="PANTHER" id="PTHR10799">
    <property type="entry name" value="SNF2/RAD54 HELICASE FAMILY"/>
    <property type="match status" value="1"/>
</dbReference>
<dbReference type="Pfam" id="PF04434">
    <property type="entry name" value="SWIM"/>
    <property type="match status" value="1"/>
</dbReference>
<dbReference type="InterPro" id="IPR007527">
    <property type="entry name" value="Znf_SWIM"/>
</dbReference>
<sequence length="1087" mass="123232">MAKWITIHEVKDLFGSTTYSRGERYYLSDRVLNCIYDPSDNSFKATVQGKERYDVEVGRDDDGDIWAECDCPAFFAYDEYCKHVAALLIHISSRYSDAASAVTWSSLPSVQGSNKKAHQREFAKRVLALFDDAPDADEITVPLGALQALNAEFICRVEQEWTGAGHLSVEMRVGPQRLYIVQKIRDFLTKIEAGHEHVFSKNFTFDPSVHTFSYSDMAVIHSLAEIYATERMYRETLAPYGVKSGTSNDRTLPIPPQAWPSLLPLLQSVEAKMEVAGQLVGPLCVLDEKPPFHFQLDEEKANAHEFHLNGLKESVILKNYGCLYLNGALYQMDPRQLERVNSLKSHLRYEQNDSIFLTPSDLPIFMQQVVPKLTQFGHVDIPSTVQVEYVRLPLNVNLYIDRDEDKLIIRMEYVYGEMVENALVPRADLKLPDGKTVIRDLSAEHQVMRVLEQAPLYTDGQQFYTAGEEETYEFLQKSLPVLQTLAKVMVTSAVDVMMSRPSSSPKVNVELGETNWLEVRFDFDEMDELEIRSVLQSLVEKKRYHRLSNGAFLSLEDDAYERLRHTMESMSIRMSDIRGDRIQLPVIRGLHALDDAKAGGHVKLGRKIRQLLDDVRNPDGLEFTVPSTLTPILRDYQVYGYQWLKTLSHYHFGGILADDMGLGKTLQAIAYLQSEHDILQGEGRAQQALIVCPASLVYNWSNELKRFAPNLRVGIVAGDKQSRDLILTDGSEFDILITSYPLLRRDNEMYADKQFHVLILDEAQVIKNPASQTAKAVCALQASHRFALTGTPVENSLNDLWSICNAVFPDLFPNYKQFSQLSPSEVAKRVRPFILRRMKGDVLRELPEKIETVQYSDLTTDQKKLYMAYLAQMQAETAASLETDGFQKSRMKILSGITRLRQLCCHPALFVDNYRGTSGKLEQFTELVGECIEGGHRLLVFSQFTEMLALMRSVLAKRQVNMFYLDGKTPAKDRVDLCQRFNNGEADVFLISLKAGGTGLNLTGADTVILYDLWWNPAVEEQAADRAHRMGQKNVVQVIRMVAEGSIEEQMYELQQKKKNLVEAVIQPGEAALSSLTEADIRELLKI</sequence>